<reference evidence="2 3" key="1">
    <citation type="submission" date="2017-12" db="EMBL/GenBank/DDBJ databases">
        <title>Genome Sequence of a Multidrug-Resistant Candida haemulonii Isolate from a Patient with Chronic Leg Ulcers in Israel.</title>
        <authorList>
            <person name="Chow N.A."/>
            <person name="Gade L."/>
            <person name="Batra D."/>
            <person name="Rowe L.A."/>
            <person name="Ben-Ami R."/>
            <person name="Loparev V.N."/>
            <person name="Litvintseva A.P."/>
        </authorList>
    </citation>
    <scope>NUCLEOTIDE SEQUENCE [LARGE SCALE GENOMIC DNA]</scope>
    <source>
        <strain evidence="2 3">B11899</strain>
    </source>
</reference>
<feature type="compositionally biased region" description="Basic residues" evidence="1">
    <location>
        <begin position="203"/>
        <end position="214"/>
    </location>
</feature>
<evidence type="ECO:0000313" key="3">
    <source>
        <dbReference type="Proteomes" id="UP000244309"/>
    </source>
</evidence>
<accession>A0A2V1B098</accession>
<dbReference type="VEuPathDB" id="FungiDB:CXQ85_002810"/>
<dbReference type="GeneID" id="37008141"/>
<keyword evidence="3" id="KW-1185">Reference proteome</keyword>
<evidence type="ECO:0000313" key="2">
    <source>
        <dbReference type="EMBL" id="PVH23083.1"/>
    </source>
</evidence>
<sequence>MRLQKLDANGTAAFLATFNVSQFANHSYLAYKASQLEKALRAKDKYILYLEENYKTVNGTALMDKYKRQNSGDAPLLEPYSRRAFESRVHESYGSLARKLEADPSSWPSLLWDVISSVFQDVSTWTAGSWIHGEGAQEDPKVKTEPKIKRDPDKNTEQRVLNELKMKTDPKVKSEPKVKVESGTEGNETDESDATKKGDSSGKRRRVGIVGRKRPSNDSEESDASEKPASQKSPTKRRRVGVIGRR</sequence>
<dbReference type="OrthoDB" id="4094682at2759"/>
<gene>
    <name evidence="2" type="ORF">CXQ85_002810</name>
</gene>
<evidence type="ECO:0000256" key="1">
    <source>
        <dbReference type="SAM" id="MobiDB-lite"/>
    </source>
</evidence>
<dbReference type="Proteomes" id="UP000244309">
    <property type="component" value="Unassembled WGS sequence"/>
</dbReference>
<dbReference type="AlphaFoldDB" id="A0A2V1B098"/>
<feature type="compositionally biased region" description="Basic and acidic residues" evidence="1">
    <location>
        <begin position="138"/>
        <end position="182"/>
    </location>
</feature>
<feature type="compositionally biased region" description="Basic and acidic residues" evidence="1">
    <location>
        <begin position="193"/>
        <end position="202"/>
    </location>
</feature>
<feature type="region of interest" description="Disordered" evidence="1">
    <location>
        <begin position="130"/>
        <end position="246"/>
    </location>
</feature>
<name>A0A2V1B098_9ASCO</name>
<comment type="caution">
    <text evidence="2">The sequence shown here is derived from an EMBL/GenBank/DDBJ whole genome shotgun (WGS) entry which is preliminary data.</text>
</comment>
<organism evidence="2 3">
    <name type="scientific">Candidozyma haemuli</name>
    <dbReference type="NCBI Taxonomy" id="45357"/>
    <lineage>
        <taxon>Eukaryota</taxon>
        <taxon>Fungi</taxon>
        <taxon>Dikarya</taxon>
        <taxon>Ascomycota</taxon>
        <taxon>Saccharomycotina</taxon>
        <taxon>Pichiomycetes</taxon>
        <taxon>Metschnikowiaceae</taxon>
        <taxon>Candidozyma</taxon>
    </lineage>
</organism>
<dbReference type="EMBL" id="PKFO01000010">
    <property type="protein sequence ID" value="PVH23083.1"/>
    <property type="molecule type" value="Genomic_DNA"/>
</dbReference>
<dbReference type="STRING" id="45357.A0A2V1B098"/>
<protein>
    <submittedName>
        <fullName evidence="2">Uncharacterized protein</fullName>
    </submittedName>
</protein>
<proteinExistence type="predicted"/>
<dbReference type="RefSeq" id="XP_025344023.1">
    <property type="nucleotide sequence ID" value="XM_025486473.1"/>
</dbReference>
<feature type="compositionally biased region" description="Basic residues" evidence="1">
    <location>
        <begin position="234"/>
        <end position="246"/>
    </location>
</feature>